<evidence type="ECO:0000256" key="1">
    <source>
        <dbReference type="ARBA" id="ARBA00004974"/>
    </source>
</evidence>
<dbReference type="Proteomes" id="UP001524944">
    <property type="component" value="Unassembled WGS sequence"/>
</dbReference>
<dbReference type="Pfam" id="PF22629">
    <property type="entry name" value="ACT_AHAS_ss"/>
    <property type="match status" value="1"/>
</dbReference>
<feature type="domain" description="ACT" evidence="9">
    <location>
        <begin position="4"/>
        <end position="79"/>
    </location>
</feature>
<dbReference type="NCBIfam" id="NF008864">
    <property type="entry name" value="PRK11895.1"/>
    <property type="match status" value="1"/>
</dbReference>
<dbReference type="InterPro" id="IPR045865">
    <property type="entry name" value="ACT-like_dom_sf"/>
</dbReference>
<keyword evidence="6 8" id="KW-0100">Branched-chain amino acid biosynthesis</keyword>
<dbReference type="InterPro" id="IPR002912">
    <property type="entry name" value="ACT_dom"/>
</dbReference>
<comment type="pathway">
    <text evidence="1 8">Amino-acid biosynthesis; L-isoleucine biosynthesis; L-isoleucine from 2-oxobutanoate: step 1/4.</text>
</comment>
<dbReference type="InterPro" id="IPR019455">
    <property type="entry name" value="Acetolactate_synth_ssu_C"/>
</dbReference>
<dbReference type="GO" id="GO:0003984">
    <property type="term" value="F:acetolactate synthase activity"/>
    <property type="evidence" value="ECO:0007669"/>
    <property type="project" value="UniProtKB-EC"/>
</dbReference>
<dbReference type="NCBIfam" id="TIGR00119">
    <property type="entry name" value="acolac_sm"/>
    <property type="match status" value="1"/>
</dbReference>
<evidence type="ECO:0000259" key="9">
    <source>
        <dbReference type="PROSITE" id="PS51671"/>
    </source>
</evidence>
<comment type="catalytic activity">
    <reaction evidence="7 8">
        <text>2 pyruvate + H(+) = (2S)-2-acetolactate + CO2</text>
        <dbReference type="Rhea" id="RHEA:25249"/>
        <dbReference type="ChEBI" id="CHEBI:15361"/>
        <dbReference type="ChEBI" id="CHEBI:15378"/>
        <dbReference type="ChEBI" id="CHEBI:16526"/>
        <dbReference type="ChEBI" id="CHEBI:58476"/>
        <dbReference type="EC" id="2.2.1.6"/>
    </reaction>
</comment>
<dbReference type="EC" id="2.2.1.6" evidence="8"/>
<comment type="subunit">
    <text evidence="4 8">Dimer of large and small chains.</text>
</comment>
<comment type="similarity">
    <text evidence="3 8">Belongs to the acetolactate synthase small subunit family.</text>
</comment>
<evidence type="ECO:0000313" key="10">
    <source>
        <dbReference type="EMBL" id="MCR6545599.1"/>
    </source>
</evidence>
<keyword evidence="8 10" id="KW-0808">Transferase</keyword>
<keyword evidence="11" id="KW-1185">Reference proteome</keyword>
<evidence type="ECO:0000313" key="11">
    <source>
        <dbReference type="Proteomes" id="UP001524944"/>
    </source>
</evidence>
<dbReference type="Gene3D" id="3.30.70.1150">
    <property type="entry name" value="ACT-like. Chain A, domain 2"/>
    <property type="match status" value="1"/>
</dbReference>
<proteinExistence type="inferred from homology"/>
<dbReference type="CDD" id="cd04878">
    <property type="entry name" value="ACT_AHAS"/>
    <property type="match status" value="1"/>
</dbReference>
<sequence length="168" mass="18514">MKHTLAVLVENRPGVLTHISGLISRRAFNIESITAGSTEESDMTRITLVVDVGNDDELEQIVNQLGKLVDVIKIINLTKVDSINRDLAMIKVWALPEHRSDIVDIVDIFRAKIVDVHPETMVIELTGEEDKIDALCEVLKGHGIIEIVRTGKIALSRSAIAAKDSKES</sequence>
<gene>
    <name evidence="10" type="primary">ilvN</name>
    <name evidence="10" type="ORF">NVS47_08750</name>
</gene>
<dbReference type="Gene3D" id="3.30.70.260">
    <property type="match status" value="1"/>
</dbReference>
<organism evidence="10 11">
    <name type="scientific">Dehalobacterium formicoaceticum</name>
    <dbReference type="NCBI Taxonomy" id="51515"/>
    <lineage>
        <taxon>Bacteria</taxon>
        <taxon>Bacillati</taxon>
        <taxon>Bacillota</taxon>
        <taxon>Clostridia</taxon>
        <taxon>Eubacteriales</taxon>
        <taxon>Peptococcaceae</taxon>
        <taxon>Dehalobacterium</taxon>
    </lineage>
</organism>
<dbReference type="RefSeq" id="WP_089609138.1">
    <property type="nucleotide sequence ID" value="NZ_CP022121.1"/>
</dbReference>
<comment type="function">
    <text evidence="8">Catalyzes the conversion of 2 pyruvate molecules into acetolactate in the first common step of the biosynthetic pathway of the branched-amino acids such as leucine, isoleucine, and valine.</text>
</comment>
<name>A0ABT1Y3Z9_9FIRM</name>
<evidence type="ECO:0000256" key="5">
    <source>
        <dbReference type="ARBA" id="ARBA00022605"/>
    </source>
</evidence>
<dbReference type="InterPro" id="IPR039557">
    <property type="entry name" value="AHAS_ACT"/>
</dbReference>
<evidence type="ECO:0000256" key="3">
    <source>
        <dbReference type="ARBA" id="ARBA00006341"/>
    </source>
</evidence>
<comment type="caution">
    <text evidence="10">The sequence shown here is derived from an EMBL/GenBank/DDBJ whole genome shotgun (WGS) entry which is preliminary data.</text>
</comment>
<dbReference type="Pfam" id="PF10369">
    <property type="entry name" value="ALS_ss_C"/>
    <property type="match status" value="1"/>
</dbReference>
<dbReference type="PROSITE" id="PS51671">
    <property type="entry name" value="ACT"/>
    <property type="match status" value="1"/>
</dbReference>
<dbReference type="InterPro" id="IPR054480">
    <property type="entry name" value="AHAS_small-like_ACT"/>
</dbReference>
<dbReference type="InterPro" id="IPR027271">
    <property type="entry name" value="Acetolactate_synth/TF_NikR_C"/>
</dbReference>
<dbReference type="EMBL" id="JANPWE010000003">
    <property type="protein sequence ID" value="MCR6545599.1"/>
    <property type="molecule type" value="Genomic_DNA"/>
</dbReference>
<evidence type="ECO:0000256" key="8">
    <source>
        <dbReference type="RuleBase" id="RU368092"/>
    </source>
</evidence>
<dbReference type="PANTHER" id="PTHR30239">
    <property type="entry name" value="ACETOLACTATE SYNTHASE SMALL SUBUNIT"/>
    <property type="match status" value="1"/>
</dbReference>
<dbReference type="InterPro" id="IPR004789">
    <property type="entry name" value="Acetalactate_synth_ssu"/>
</dbReference>
<evidence type="ECO:0000256" key="6">
    <source>
        <dbReference type="ARBA" id="ARBA00023304"/>
    </source>
</evidence>
<protein>
    <recommendedName>
        <fullName evidence="8">Acetolactate synthase small subunit</fullName>
        <shortName evidence="8">AHAS</shortName>
        <shortName evidence="8">ALS</shortName>
        <ecNumber evidence="8">2.2.1.6</ecNumber>
    </recommendedName>
    <alternativeName>
        <fullName evidence="8">Acetohydroxy-acid synthase small subunit</fullName>
    </alternativeName>
</protein>
<dbReference type="SUPFAM" id="SSF55021">
    <property type="entry name" value="ACT-like"/>
    <property type="match status" value="2"/>
</dbReference>
<reference evidence="10 11" key="1">
    <citation type="submission" date="2022-08" db="EMBL/GenBank/DDBJ databases">
        <title>Proteogenomics of the novel Dehalobacterium formicoaceticum strain EZ94 highlights a key role of methyltransferases during anaerobic dichloromethane degradation.</title>
        <authorList>
            <person name="Wasmund K."/>
        </authorList>
    </citation>
    <scope>NUCLEOTIDE SEQUENCE [LARGE SCALE GENOMIC DNA]</scope>
    <source>
        <strain evidence="10 11">EZ94</strain>
    </source>
</reference>
<evidence type="ECO:0000256" key="2">
    <source>
        <dbReference type="ARBA" id="ARBA00005025"/>
    </source>
</evidence>
<evidence type="ECO:0000256" key="4">
    <source>
        <dbReference type="ARBA" id="ARBA00011744"/>
    </source>
</evidence>
<dbReference type="PANTHER" id="PTHR30239:SF0">
    <property type="entry name" value="ACETOLACTATE SYNTHASE SMALL SUBUNIT 1, CHLOROPLASTIC"/>
    <property type="match status" value="1"/>
</dbReference>
<comment type="pathway">
    <text evidence="2 8">Amino-acid biosynthesis; L-valine biosynthesis; L-valine from pyruvate: step 1/4.</text>
</comment>
<keyword evidence="5 8" id="KW-0028">Amino-acid biosynthesis</keyword>
<evidence type="ECO:0000256" key="7">
    <source>
        <dbReference type="ARBA" id="ARBA00048670"/>
    </source>
</evidence>
<accession>A0ABT1Y3Z9</accession>